<keyword evidence="5 15" id="KW-0479">Metal-binding</keyword>
<keyword evidence="10 15" id="KW-0100">Branched-chain amino acid biosynthesis</keyword>
<comment type="pathway">
    <text evidence="12 15">Amino-acid biosynthesis; L-valine biosynthesis; L-valine from pyruvate: step 3/4.</text>
</comment>
<dbReference type="SUPFAM" id="SSF143975">
    <property type="entry name" value="IlvD/EDD N-terminal domain-like"/>
    <property type="match status" value="1"/>
</dbReference>
<dbReference type="InterPro" id="IPR000581">
    <property type="entry name" value="ILV_EDD_N"/>
</dbReference>
<dbReference type="GO" id="GO:0004160">
    <property type="term" value="F:dihydroxy-acid dehydratase activity"/>
    <property type="evidence" value="ECO:0007669"/>
    <property type="project" value="UniProtKB-UniRule"/>
</dbReference>
<evidence type="ECO:0000256" key="9">
    <source>
        <dbReference type="ARBA" id="ARBA00023239"/>
    </source>
</evidence>
<dbReference type="Gene3D" id="3.50.30.80">
    <property type="entry name" value="IlvD/EDD C-terminal domain-like"/>
    <property type="match status" value="1"/>
</dbReference>
<evidence type="ECO:0000256" key="4">
    <source>
        <dbReference type="ARBA" id="ARBA00022714"/>
    </source>
</evidence>
<accession>A0A4U8S3G4</accession>
<evidence type="ECO:0000256" key="6">
    <source>
        <dbReference type="ARBA" id="ARBA00022842"/>
    </source>
</evidence>
<dbReference type="InterPro" id="IPR037237">
    <property type="entry name" value="IlvD/EDD_N"/>
</dbReference>
<evidence type="ECO:0000256" key="7">
    <source>
        <dbReference type="ARBA" id="ARBA00023004"/>
    </source>
</evidence>
<comment type="caution">
    <text evidence="18">The sequence shown here is derived from an EMBL/GenBank/DDBJ whole genome shotgun (WGS) entry which is preliminary data.</text>
</comment>
<feature type="binding site" evidence="15">
    <location>
        <position position="120"/>
    </location>
    <ligand>
        <name>Mg(2+)</name>
        <dbReference type="ChEBI" id="CHEBI:18420"/>
    </ligand>
</feature>
<comment type="function">
    <text evidence="15">Functions in the biosynthesis of branched-chain amino acids. Catalyzes the dehydration of (2R,3R)-2,3-dihydroxy-3-methylpentanoate (2,3-dihydroxy-3-methylvalerate) into 2-oxo-3-methylpentanoate (2-oxo-3-methylvalerate) and of (2R)-2,3-dihydroxy-3-methylbutanoate (2,3-dihydroxyisovalerate) into 2-oxo-3-methylbutanoate (2-oxoisovalerate), the penultimate precursor to L-isoleucine and L-valine, respectively.</text>
</comment>
<evidence type="ECO:0000313" key="18">
    <source>
        <dbReference type="EMBL" id="TLD80315.1"/>
    </source>
</evidence>
<dbReference type="InterPro" id="IPR056740">
    <property type="entry name" value="ILV_EDD_C"/>
</dbReference>
<dbReference type="EC" id="4.2.1.9" evidence="14 15"/>
<dbReference type="FunFam" id="3.50.30.80:FF:000001">
    <property type="entry name" value="Dihydroxy-acid dehydratase"/>
    <property type="match status" value="1"/>
</dbReference>
<evidence type="ECO:0000256" key="15">
    <source>
        <dbReference type="HAMAP-Rule" id="MF_00012"/>
    </source>
</evidence>
<dbReference type="AlphaFoldDB" id="A0A4U8S3G4"/>
<evidence type="ECO:0000313" key="19">
    <source>
        <dbReference type="Proteomes" id="UP000029878"/>
    </source>
</evidence>
<dbReference type="HAMAP" id="MF_00012">
    <property type="entry name" value="IlvD"/>
    <property type="match status" value="1"/>
</dbReference>
<comment type="cofactor">
    <cofactor evidence="1 15">
        <name>Mg(2+)</name>
        <dbReference type="ChEBI" id="CHEBI:18420"/>
    </cofactor>
</comment>
<feature type="active site" description="Proton acceptor" evidence="15">
    <location>
        <position position="484"/>
    </location>
</feature>
<dbReference type="Gene3D" id="3.20.20.120">
    <property type="entry name" value="Enolase-like C-terminal domain"/>
    <property type="match status" value="1"/>
</dbReference>
<gene>
    <name evidence="15 18" type="primary">ilvD</name>
    <name evidence="18" type="ORF">LS81_009640</name>
</gene>
<dbReference type="PROSITE" id="PS00887">
    <property type="entry name" value="ILVD_EDD_2"/>
    <property type="match status" value="1"/>
</dbReference>
<dbReference type="GO" id="GO:0000287">
    <property type="term" value="F:magnesium ion binding"/>
    <property type="evidence" value="ECO:0007669"/>
    <property type="project" value="UniProtKB-UniRule"/>
</dbReference>
<dbReference type="InterPro" id="IPR042096">
    <property type="entry name" value="Dihydro-acid_dehy_C"/>
</dbReference>
<dbReference type="GO" id="GO:0009097">
    <property type="term" value="P:isoleucine biosynthetic process"/>
    <property type="evidence" value="ECO:0007669"/>
    <property type="project" value="UniProtKB-UniRule"/>
</dbReference>
<dbReference type="SUPFAM" id="SSF52016">
    <property type="entry name" value="LeuD/IlvD-like"/>
    <property type="match status" value="1"/>
</dbReference>
<dbReference type="InterPro" id="IPR004404">
    <property type="entry name" value="DihydroxyA_deHydtase"/>
</dbReference>
<feature type="domain" description="Dihydroxy-acid/6-phosphogluconate dehydratase N-terminal" evidence="16">
    <location>
        <begin position="31"/>
        <end position="363"/>
    </location>
</feature>
<dbReference type="Proteomes" id="UP000029878">
    <property type="component" value="Unassembled WGS sequence"/>
</dbReference>
<comment type="catalytic activity">
    <reaction evidence="11">
        <text>(2R)-2,3-dihydroxy-3-methylbutanoate = 3-methyl-2-oxobutanoate + H2O</text>
        <dbReference type="Rhea" id="RHEA:24809"/>
        <dbReference type="ChEBI" id="CHEBI:11851"/>
        <dbReference type="ChEBI" id="CHEBI:15377"/>
        <dbReference type="ChEBI" id="CHEBI:49072"/>
        <dbReference type="EC" id="4.2.1.9"/>
    </reaction>
    <physiologicalReaction direction="left-to-right" evidence="11">
        <dbReference type="Rhea" id="RHEA:24810"/>
    </physiologicalReaction>
</comment>
<feature type="domain" description="Dihydroxy-acid/6-phosphogluconate dehydratase C-terminal" evidence="17">
    <location>
        <begin position="374"/>
        <end position="573"/>
    </location>
</feature>
<sequence length="579" mass="61969">MRSDVIKKGYQRAPHRSLLRATGLKDEDFNKPFIGVANSYIDIIPGHFFLNKYAEIIKEEIRKAGGVPFEFNTIGVDDGIAMGHSGMLYSLPSRELIADCIETVMNAHSLDAMICIPNCDKIVPGMLMGALRVNVPTIFASGGPMLAGKLDDGTILDLNSAFEAVGAFASGKIDEKRLHEIECKACPSGGSCSGMFTANSMNTLCEAMGVALPGNGTIPALTKEREELLRKAARRIVEIALDEKESERFRFRNILNHKAVHNAFVVDMAMGGSTNTVLHMLAIAKEAEVDFNLQNINEIAKNVAHIAKIAPALSSVHMEDINRAGGVSAVMNEVAKRDCITSETQNKTLYLDALTITGETLNERIANAQITDTNIIHTNENAYSQVGGLKILFGNLATQGAVLKVAAVADSMKEFTGNAVCFNSQDEAIKGIAGGKVKSGDVVVIRYEGPKGGPGMQEMLSPTSLIMGMGLGESVALITDGRFSGATRGACIGHVSPEAAEGGLIALIEDGDKISISVSKGVLELLVDSKTLESRRTKWQEQGVAKAIMDNKNITSKWLKRYSLLVSNAANGAVLKTEL</sequence>
<keyword evidence="7 15" id="KW-0408">Iron</keyword>
<comment type="similarity">
    <text evidence="2 15">Belongs to the IlvD/Edd family.</text>
</comment>
<comment type="caution">
    <text evidence="15">Lacks conserved residue(s) required for the propagation of feature annotation.</text>
</comment>
<dbReference type="UniPathway" id="UPA00049">
    <property type="reaction ID" value="UER00061"/>
</dbReference>
<organism evidence="18 19">
    <name type="scientific">Helicobacter trogontum</name>
    <dbReference type="NCBI Taxonomy" id="50960"/>
    <lineage>
        <taxon>Bacteria</taxon>
        <taxon>Pseudomonadati</taxon>
        <taxon>Campylobacterota</taxon>
        <taxon>Epsilonproteobacteria</taxon>
        <taxon>Campylobacterales</taxon>
        <taxon>Helicobacteraceae</taxon>
        <taxon>Helicobacter</taxon>
    </lineage>
</organism>
<dbReference type="Pfam" id="PF24877">
    <property type="entry name" value="ILV_EDD_C"/>
    <property type="match status" value="1"/>
</dbReference>
<dbReference type="OrthoDB" id="9807077at2"/>
<evidence type="ECO:0000256" key="10">
    <source>
        <dbReference type="ARBA" id="ARBA00023304"/>
    </source>
</evidence>
<dbReference type="PROSITE" id="PS00886">
    <property type="entry name" value="ILVD_EDD_1"/>
    <property type="match status" value="1"/>
</dbReference>
<keyword evidence="8 15" id="KW-0411">Iron-sulfur</keyword>
<keyword evidence="6 15" id="KW-0460">Magnesium</keyword>
<evidence type="ECO:0000256" key="12">
    <source>
        <dbReference type="ARBA" id="ARBA00029436"/>
    </source>
</evidence>
<evidence type="ECO:0000256" key="2">
    <source>
        <dbReference type="ARBA" id="ARBA00006486"/>
    </source>
</evidence>
<dbReference type="Pfam" id="PF00920">
    <property type="entry name" value="ILVD_EDD_N"/>
    <property type="match status" value="1"/>
</dbReference>
<dbReference type="NCBIfam" id="NF002068">
    <property type="entry name" value="PRK00911.1"/>
    <property type="match status" value="1"/>
</dbReference>
<evidence type="ECO:0000259" key="16">
    <source>
        <dbReference type="Pfam" id="PF00920"/>
    </source>
</evidence>
<evidence type="ECO:0000256" key="8">
    <source>
        <dbReference type="ARBA" id="ARBA00023014"/>
    </source>
</evidence>
<feature type="modified residue" description="N6-carboxylysine" evidence="15">
    <location>
        <position position="121"/>
    </location>
</feature>
<feature type="binding site" description="via carbamate group" evidence="15">
    <location>
        <position position="121"/>
    </location>
    <ligand>
        <name>Mg(2+)</name>
        <dbReference type="ChEBI" id="CHEBI:18420"/>
    </ligand>
</feature>
<dbReference type="GO" id="GO:0009099">
    <property type="term" value="P:L-valine biosynthetic process"/>
    <property type="evidence" value="ECO:0007669"/>
    <property type="project" value="UniProtKB-UniRule"/>
</dbReference>
<dbReference type="InterPro" id="IPR036849">
    <property type="entry name" value="Enolase-like_C_sf"/>
</dbReference>
<feature type="binding site" evidence="15">
    <location>
        <position position="78"/>
    </location>
    <ligand>
        <name>Mg(2+)</name>
        <dbReference type="ChEBI" id="CHEBI:18420"/>
    </ligand>
</feature>
<reference evidence="18 19" key="1">
    <citation type="journal article" date="2014" name="Genome Announc.">
        <title>Draft genome sequences of eight enterohepatic helicobacter species isolated from both laboratory and wild rodents.</title>
        <authorList>
            <person name="Sheh A."/>
            <person name="Shen Z."/>
            <person name="Fox J.G."/>
        </authorList>
    </citation>
    <scope>NUCLEOTIDE SEQUENCE [LARGE SCALE GENOMIC DNA]</scope>
    <source>
        <strain evidence="18 19">ATCC 700114</strain>
    </source>
</reference>
<name>A0A4U8S3G4_9HELI</name>
<dbReference type="GO" id="GO:0051537">
    <property type="term" value="F:2 iron, 2 sulfur cluster binding"/>
    <property type="evidence" value="ECO:0007669"/>
    <property type="project" value="UniProtKB-UniRule"/>
</dbReference>
<dbReference type="PANTHER" id="PTHR43661:SF3">
    <property type="entry name" value="D-XYLONATE DEHYDRATASE YAGF-RELATED"/>
    <property type="match status" value="1"/>
</dbReference>
<evidence type="ECO:0000256" key="3">
    <source>
        <dbReference type="ARBA" id="ARBA00022605"/>
    </source>
</evidence>
<keyword evidence="3 15" id="KW-0028">Amino-acid biosynthesis</keyword>
<protein>
    <recommendedName>
        <fullName evidence="14 15">Dihydroxy-acid dehydratase</fullName>
        <shortName evidence="15">DAD</shortName>
        <ecNumber evidence="14 15">4.2.1.9</ecNumber>
    </recommendedName>
</protein>
<dbReference type="RefSeq" id="WP_034346759.1">
    <property type="nucleotide sequence ID" value="NZ_FZNG01000045.1"/>
</dbReference>
<keyword evidence="4 15" id="KW-0001">2Fe-2S</keyword>
<comment type="catalytic activity">
    <reaction evidence="15">
        <text>(2R,3R)-2,3-dihydroxy-3-methylpentanoate = (S)-3-methyl-2-oxopentanoate + H2O</text>
        <dbReference type="Rhea" id="RHEA:27694"/>
        <dbReference type="ChEBI" id="CHEBI:15377"/>
        <dbReference type="ChEBI" id="CHEBI:35146"/>
        <dbReference type="ChEBI" id="CHEBI:49258"/>
        <dbReference type="EC" id="4.2.1.9"/>
    </reaction>
</comment>
<evidence type="ECO:0000256" key="1">
    <source>
        <dbReference type="ARBA" id="ARBA00001946"/>
    </source>
</evidence>
<dbReference type="UniPathway" id="UPA00047">
    <property type="reaction ID" value="UER00057"/>
</dbReference>
<comment type="cofactor">
    <cofactor evidence="15">
        <name>[2Fe-2S] cluster</name>
        <dbReference type="ChEBI" id="CHEBI:190135"/>
    </cofactor>
    <text evidence="15">Binds 1 [2Fe-2S] cluster per subunit. This cluster acts as a Lewis acid cofactor.</text>
</comment>
<dbReference type="InterPro" id="IPR020558">
    <property type="entry name" value="DiOHA_6PGluconate_deHydtase_CS"/>
</dbReference>
<dbReference type="NCBIfam" id="TIGR00110">
    <property type="entry name" value="ilvD"/>
    <property type="match status" value="1"/>
</dbReference>
<keyword evidence="9 15" id="KW-0456">Lyase</keyword>
<dbReference type="EMBL" id="JRPL02000035">
    <property type="protein sequence ID" value="TLD80315.1"/>
    <property type="molecule type" value="Genomic_DNA"/>
</dbReference>
<feature type="binding site" evidence="15">
    <location>
        <position position="458"/>
    </location>
    <ligand>
        <name>Mg(2+)</name>
        <dbReference type="ChEBI" id="CHEBI:18420"/>
    </ligand>
</feature>
<evidence type="ECO:0000259" key="17">
    <source>
        <dbReference type="Pfam" id="PF24877"/>
    </source>
</evidence>
<comment type="pathway">
    <text evidence="13 15">Amino-acid biosynthesis; L-isoleucine biosynthesis; L-isoleucine from 2-oxobutanoate: step 3/4.</text>
</comment>
<dbReference type="GO" id="GO:0005829">
    <property type="term" value="C:cytosol"/>
    <property type="evidence" value="ECO:0007669"/>
    <property type="project" value="TreeGrafter"/>
</dbReference>
<comment type="subunit">
    <text evidence="15">Homodimer.</text>
</comment>
<evidence type="ECO:0000256" key="13">
    <source>
        <dbReference type="ARBA" id="ARBA00029437"/>
    </source>
</evidence>
<evidence type="ECO:0000256" key="14">
    <source>
        <dbReference type="ARBA" id="ARBA00029490"/>
    </source>
</evidence>
<dbReference type="PANTHER" id="PTHR43661">
    <property type="entry name" value="D-XYLONATE DEHYDRATASE"/>
    <property type="match status" value="1"/>
</dbReference>
<proteinExistence type="inferred from homology"/>
<evidence type="ECO:0000256" key="11">
    <source>
        <dbReference type="ARBA" id="ARBA00029304"/>
    </source>
</evidence>
<evidence type="ECO:0000256" key="5">
    <source>
        <dbReference type="ARBA" id="ARBA00022723"/>
    </source>
</evidence>